<proteinExistence type="predicted"/>
<sequence length="109" mass="12255">MIEESDRENLLSAYPILSSQNTCKIKFFPTFILLINSVLFISNLLFLSNTLNMSISRILFSPKYLASLIIDSSNVDLGNLFGLILIVFMTVGSIGRLILRPTWPLIELS</sequence>
<dbReference type="AlphaFoldDB" id="A0A3M7P8P9"/>
<keyword evidence="1" id="KW-0812">Transmembrane</keyword>
<dbReference type="Proteomes" id="UP000276133">
    <property type="component" value="Unassembled WGS sequence"/>
</dbReference>
<organism evidence="2 3">
    <name type="scientific">Brachionus plicatilis</name>
    <name type="common">Marine rotifer</name>
    <name type="synonym">Brachionus muelleri</name>
    <dbReference type="NCBI Taxonomy" id="10195"/>
    <lineage>
        <taxon>Eukaryota</taxon>
        <taxon>Metazoa</taxon>
        <taxon>Spiralia</taxon>
        <taxon>Gnathifera</taxon>
        <taxon>Rotifera</taxon>
        <taxon>Eurotatoria</taxon>
        <taxon>Monogononta</taxon>
        <taxon>Pseudotrocha</taxon>
        <taxon>Ploima</taxon>
        <taxon>Brachionidae</taxon>
        <taxon>Brachionus</taxon>
    </lineage>
</organism>
<evidence type="ECO:0000313" key="3">
    <source>
        <dbReference type="Proteomes" id="UP000276133"/>
    </source>
</evidence>
<evidence type="ECO:0000256" key="1">
    <source>
        <dbReference type="SAM" id="Phobius"/>
    </source>
</evidence>
<comment type="caution">
    <text evidence="2">The sequence shown here is derived from an EMBL/GenBank/DDBJ whole genome shotgun (WGS) entry which is preliminary data.</text>
</comment>
<keyword evidence="1" id="KW-0472">Membrane</keyword>
<gene>
    <name evidence="2" type="ORF">BpHYR1_012975</name>
</gene>
<accession>A0A3M7P8P9</accession>
<dbReference type="EMBL" id="REGN01012402">
    <property type="protein sequence ID" value="RMZ95476.1"/>
    <property type="molecule type" value="Genomic_DNA"/>
</dbReference>
<feature type="transmembrane region" description="Helical" evidence="1">
    <location>
        <begin position="80"/>
        <end position="99"/>
    </location>
</feature>
<protein>
    <submittedName>
        <fullName evidence="2">Uncharacterized protein</fullName>
    </submittedName>
</protein>
<feature type="transmembrane region" description="Helical" evidence="1">
    <location>
        <begin position="27"/>
        <end position="47"/>
    </location>
</feature>
<keyword evidence="3" id="KW-1185">Reference proteome</keyword>
<keyword evidence="1" id="KW-1133">Transmembrane helix</keyword>
<name>A0A3M7P8P9_BRAPC</name>
<evidence type="ECO:0000313" key="2">
    <source>
        <dbReference type="EMBL" id="RMZ95476.1"/>
    </source>
</evidence>
<reference evidence="2 3" key="1">
    <citation type="journal article" date="2018" name="Sci. Rep.">
        <title>Genomic signatures of local adaptation to the degree of environmental predictability in rotifers.</title>
        <authorList>
            <person name="Franch-Gras L."/>
            <person name="Hahn C."/>
            <person name="Garcia-Roger E.M."/>
            <person name="Carmona M.J."/>
            <person name="Serra M."/>
            <person name="Gomez A."/>
        </authorList>
    </citation>
    <scope>NUCLEOTIDE SEQUENCE [LARGE SCALE GENOMIC DNA]</scope>
    <source>
        <strain evidence="2">HYR1</strain>
    </source>
</reference>